<sequence length="143" mass="15866">MKRQFRNAGFVIIGLMLLISGLAMVKLLPDSQGLLLALPYVGIGLGCGIFGHGMGEIISQKAIKNCPDIEKQIEIDKKDERNIAIARRAKAKAYDIMIPVFGALLLTVALMGVDLIIVLLLVSAYLFVVFYGLYYRVKYDREM</sequence>
<accession>H6LK64</accession>
<dbReference type="KEGG" id="awo:Awo_c32560"/>
<reference evidence="2 3" key="2">
    <citation type="journal article" date="2012" name="PLoS ONE">
        <title>An ancient pathway combining carbon dioxide fixation with the generation and utilization of a sodium ion gradient for ATP synthesis.</title>
        <authorList>
            <person name="Poehlein A."/>
            <person name="Schmidt S."/>
            <person name="Kaster A.K."/>
            <person name="Goenrich M."/>
            <person name="Vollmers J."/>
            <person name="Thurmer A."/>
            <person name="Bertsch J."/>
            <person name="Schuchmann K."/>
            <person name="Voigt B."/>
            <person name="Hecker M."/>
            <person name="Daniel R."/>
            <person name="Thauer R.K."/>
            <person name="Gottschalk G."/>
            <person name="Muller V."/>
        </authorList>
    </citation>
    <scope>NUCLEOTIDE SEQUENCE [LARGE SCALE GENOMIC DNA]</scope>
    <source>
        <strain evidence="3">ATCC 29683 / DSM 1030 / JCM 2381 / KCTC 1655 / WB1</strain>
    </source>
</reference>
<proteinExistence type="predicted"/>
<feature type="transmembrane region" description="Helical" evidence="1">
    <location>
        <begin position="93"/>
        <end position="110"/>
    </location>
</feature>
<dbReference type="eggNOG" id="ENOG503104I">
    <property type="taxonomic scope" value="Bacteria"/>
</dbReference>
<organism evidence="2 3">
    <name type="scientific">Acetobacterium woodii (strain ATCC 29683 / DSM 1030 / JCM 2381 / KCTC 1655 / WB1)</name>
    <dbReference type="NCBI Taxonomy" id="931626"/>
    <lineage>
        <taxon>Bacteria</taxon>
        <taxon>Bacillati</taxon>
        <taxon>Bacillota</taxon>
        <taxon>Clostridia</taxon>
        <taxon>Eubacteriales</taxon>
        <taxon>Eubacteriaceae</taxon>
        <taxon>Acetobacterium</taxon>
    </lineage>
</organism>
<reference evidence="3" key="1">
    <citation type="submission" date="2011-07" db="EMBL/GenBank/DDBJ databases">
        <title>Complete genome sequence of Acetobacterium woodii.</title>
        <authorList>
            <person name="Poehlein A."/>
            <person name="Schmidt S."/>
            <person name="Kaster A.-K."/>
            <person name="Goenrich M."/>
            <person name="Vollmers J."/>
            <person name="Thuermer A."/>
            <person name="Gottschalk G."/>
            <person name="Thauer R.K."/>
            <person name="Daniel R."/>
            <person name="Mueller V."/>
        </authorList>
    </citation>
    <scope>NUCLEOTIDE SEQUENCE [LARGE SCALE GENOMIC DNA]</scope>
    <source>
        <strain evidence="3">ATCC 29683 / DSM 1030 / JCM 2381 / KCTC 1655 / WB1</strain>
    </source>
</reference>
<feature type="transmembrane region" description="Helical" evidence="1">
    <location>
        <begin position="34"/>
        <end position="54"/>
    </location>
</feature>
<keyword evidence="1" id="KW-0472">Membrane</keyword>
<keyword evidence="1" id="KW-0812">Transmembrane</keyword>
<dbReference type="OrthoDB" id="2194123at2"/>
<dbReference type="Proteomes" id="UP000007177">
    <property type="component" value="Chromosome"/>
</dbReference>
<keyword evidence="3" id="KW-1185">Reference proteome</keyword>
<dbReference type="RefSeq" id="WP_014357580.1">
    <property type="nucleotide sequence ID" value="NC_016894.1"/>
</dbReference>
<dbReference type="STRING" id="931626.Awo_c32560"/>
<dbReference type="EMBL" id="CP002987">
    <property type="protein sequence ID" value="AFA49984.1"/>
    <property type="molecule type" value="Genomic_DNA"/>
</dbReference>
<evidence type="ECO:0000256" key="1">
    <source>
        <dbReference type="SAM" id="Phobius"/>
    </source>
</evidence>
<evidence type="ECO:0000313" key="3">
    <source>
        <dbReference type="Proteomes" id="UP000007177"/>
    </source>
</evidence>
<name>H6LK64_ACEWD</name>
<feature type="transmembrane region" description="Helical" evidence="1">
    <location>
        <begin position="7"/>
        <end position="28"/>
    </location>
</feature>
<dbReference type="AlphaFoldDB" id="H6LK64"/>
<feature type="transmembrane region" description="Helical" evidence="1">
    <location>
        <begin position="116"/>
        <end position="135"/>
    </location>
</feature>
<dbReference type="HOGENOM" id="CLU_149214_1_0_9"/>
<gene>
    <name evidence="2" type="ordered locus">Awo_c32560</name>
</gene>
<evidence type="ECO:0000313" key="2">
    <source>
        <dbReference type="EMBL" id="AFA49984.1"/>
    </source>
</evidence>
<protein>
    <submittedName>
        <fullName evidence="2">Putative membrane protein</fullName>
    </submittedName>
</protein>
<keyword evidence="1" id="KW-1133">Transmembrane helix</keyword>